<dbReference type="GO" id="GO:0016787">
    <property type="term" value="F:hydrolase activity"/>
    <property type="evidence" value="ECO:0007669"/>
    <property type="project" value="UniProtKB-KW"/>
</dbReference>
<evidence type="ECO:0000313" key="7">
    <source>
        <dbReference type="EMBL" id="MBP2374064.1"/>
    </source>
</evidence>
<dbReference type="InterPro" id="IPR000064">
    <property type="entry name" value="NLP_P60_dom"/>
</dbReference>
<dbReference type="Gene3D" id="3.90.1720.10">
    <property type="entry name" value="endopeptidase domain like (from Nostoc punctiforme)"/>
    <property type="match status" value="1"/>
</dbReference>
<evidence type="ECO:0000256" key="3">
    <source>
        <dbReference type="ARBA" id="ARBA00022801"/>
    </source>
</evidence>
<dbReference type="Pfam" id="PF00877">
    <property type="entry name" value="NLPC_P60"/>
    <property type="match status" value="1"/>
</dbReference>
<comment type="caution">
    <text evidence="7">The sequence shown here is derived from an EMBL/GenBank/DDBJ whole genome shotgun (WGS) entry which is preliminary data.</text>
</comment>
<organism evidence="7 8">
    <name type="scientific">Paeniglutamicibacter psychrophenolicus</name>
    <dbReference type="NCBI Taxonomy" id="257454"/>
    <lineage>
        <taxon>Bacteria</taxon>
        <taxon>Bacillati</taxon>
        <taxon>Actinomycetota</taxon>
        <taxon>Actinomycetes</taxon>
        <taxon>Micrococcales</taxon>
        <taxon>Micrococcaceae</taxon>
        <taxon>Paeniglutamicibacter</taxon>
    </lineage>
</organism>
<evidence type="ECO:0000256" key="4">
    <source>
        <dbReference type="ARBA" id="ARBA00022807"/>
    </source>
</evidence>
<dbReference type="RefSeq" id="WP_209907138.1">
    <property type="nucleotide sequence ID" value="NZ_BAAAMI010000011.1"/>
</dbReference>
<reference evidence="7 8" key="1">
    <citation type="submission" date="2021-03" db="EMBL/GenBank/DDBJ databases">
        <title>Sequencing the genomes of 1000 actinobacteria strains.</title>
        <authorList>
            <person name="Klenk H.-P."/>
        </authorList>
    </citation>
    <scope>NUCLEOTIDE SEQUENCE [LARGE SCALE GENOMIC DNA]</scope>
    <source>
        <strain evidence="7 8">DSM 15454</strain>
    </source>
</reference>
<dbReference type="PANTHER" id="PTHR47053">
    <property type="entry name" value="MUREIN DD-ENDOPEPTIDASE MEPH-RELATED"/>
    <property type="match status" value="1"/>
</dbReference>
<protein>
    <submittedName>
        <fullName evidence="7">Cell wall-associated NlpC family hydrolase</fullName>
    </submittedName>
</protein>
<evidence type="ECO:0000259" key="6">
    <source>
        <dbReference type="PROSITE" id="PS51935"/>
    </source>
</evidence>
<evidence type="ECO:0000256" key="5">
    <source>
        <dbReference type="SAM" id="MobiDB-lite"/>
    </source>
</evidence>
<keyword evidence="3 7" id="KW-0378">Hydrolase</keyword>
<dbReference type="PANTHER" id="PTHR47053:SF1">
    <property type="entry name" value="MUREIN DD-ENDOPEPTIDASE MEPH-RELATED"/>
    <property type="match status" value="1"/>
</dbReference>
<dbReference type="InterPro" id="IPR051202">
    <property type="entry name" value="Peptidase_C40"/>
</dbReference>
<accession>A0ABS4WES5</accession>
<keyword evidence="4" id="KW-0788">Thiol protease</keyword>
<dbReference type="InterPro" id="IPR038765">
    <property type="entry name" value="Papain-like_cys_pep_sf"/>
</dbReference>
<evidence type="ECO:0000256" key="2">
    <source>
        <dbReference type="ARBA" id="ARBA00022670"/>
    </source>
</evidence>
<keyword evidence="2" id="KW-0645">Protease</keyword>
<gene>
    <name evidence="7" type="ORF">JOF46_001976</name>
</gene>
<feature type="domain" description="NlpC/P60" evidence="6">
    <location>
        <begin position="115"/>
        <end position="234"/>
    </location>
</feature>
<name>A0ABS4WES5_9MICC</name>
<evidence type="ECO:0000313" key="8">
    <source>
        <dbReference type="Proteomes" id="UP000766570"/>
    </source>
</evidence>
<evidence type="ECO:0000256" key="1">
    <source>
        <dbReference type="ARBA" id="ARBA00007074"/>
    </source>
</evidence>
<dbReference type="EMBL" id="JAGIOE010000001">
    <property type="protein sequence ID" value="MBP2374064.1"/>
    <property type="molecule type" value="Genomic_DNA"/>
</dbReference>
<dbReference type="SUPFAM" id="SSF54001">
    <property type="entry name" value="Cysteine proteinases"/>
    <property type="match status" value="1"/>
</dbReference>
<proteinExistence type="inferred from homology"/>
<feature type="compositionally biased region" description="Pro residues" evidence="5">
    <location>
        <begin position="77"/>
        <end position="90"/>
    </location>
</feature>
<feature type="region of interest" description="Disordered" evidence="5">
    <location>
        <begin position="75"/>
        <end position="97"/>
    </location>
</feature>
<dbReference type="Proteomes" id="UP000766570">
    <property type="component" value="Unassembled WGS sequence"/>
</dbReference>
<keyword evidence="8" id="KW-1185">Reference proteome</keyword>
<comment type="similarity">
    <text evidence="1">Belongs to the peptidase C40 family.</text>
</comment>
<sequence>MSFTDMASRIGAIQGTLARVSGTTATASPEPLSTGTGTAATMYAGGTTGTNSALSAAPSTPAAFTQALQEAMASPAVPAPKTAPPAPAPFVAPGSGAAVAKPDAVRNEPQARAGGVAGSDVVAAAKKYLGVPYVWGGNNPKIGLDCSSFVQHTFRDLGVDLPRVARQQATEGTEVPSLAQAKPGDLIVTRGGGHIGIYLGDNKMIHAPRPGESVSIRKLFETDATIMTIRRIVPSETPAPAAAKPAAGATKDAAIEQAELTAAVQRALFSTAVNGA</sequence>
<dbReference type="PROSITE" id="PS51935">
    <property type="entry name" value="NLPC_P60"/>
    <property type="match status" value="1"/>
</dbReference>